<evidence type="ECO:0000313" key="2">
    <source>
        <dbReference type="Proteomes" id="UP000017944"/>
    </source>
</evidence>
<proteinExistence type="predicted"/>
<protein>
    <submittedName>
        <fullName evidence="1">Uncharacterized protein</fullName>
    </submittedName>
</protein>
<name>A0A090NBQ5_SHIDY</name>
<dbReference type="AlphaFoldDB" id="A0A090NBQ5"/>
<dbReference type="EMBL" id="AXUT01000419">
    <property type="protein sequence ID" value="ESU77145.1"/>
    <property type="molecule type" value="Genomic_DNA"/>
</dbReference>
<accession>A0A090NBQ5</accession>
<reference evidence="1 2" key="1">
    <citation type="submission" date="2013-10" db="EMBL/GenBank/DDBJ databases">
        <title>Draft genomes and the virulence plasmids of Sd1617 vaccine constructs: WRSd3 and WRSd5.</title>
        <authorList>
            <person name="Aksomboon Vongsawan A."/>
            <person name="Venkatesan M.M."/>
            <person name="Vaisvil B."/>
            <person name="Emel G."/>
            <person name="Kepatral V."/>
            <person name="Sethabutr O."/>
            <person name="Serichantalergs O."/>
            <person name="Mason C."/>
        </authorList>
    </citation>
    <scope>NUCLEOTIDE SEQUENCE [LARGE SCALE GENOMIC DNA]</scope>
    <source>
        <strain evidence="1 2">WRSd3</strain>
    </source>
</reference>
<organism evidence="1 2">
    <name type="scientific">Shigella dysenteriae WRSd3</name>
    <dbReference type="NCBI Taxonomy" id="1401327"/>
    <lineage>
        <taxon>Bacteria</taxon>
        <taxon>Pseudomonadati</taxon>
        <taxon>Pseudomonadota</taxon>
        <taxon>Gammaproteobacteria</taxon>
        <taxon>Enterobacterales</taxon>
        <taxon>Enterobacteriaceae</taxon>
        <taxon>Shigella</taxon>
    </lineage>
</organism>
<evidence type="ECO:0000313" key="1">
    <source>
        <dbReference type="EMBL" id="ESU77145.1"/>
    </source>
</evidence>
<comment type="caution">
    <text evidence="1">The sequence shown here is derived from an EMBL/GenBank/DDBJ whole genome shotgun (WGS) entry which is preliminary data.</text>
</comment>
<dbReference type="PATRIC" id="fig|1401327.3.peg.3666"/>
<sequence>MNIILWDLQHPFPSFGECAENGLFQPFQGTPDNLHFKYHLLVIF</sequence>
<dbReference type="Proteomes" id="UP000017944">
    <property type="component" value="Unassembled WGS sequence"/>
</dbReference>
<gene>
    <name evidence="1" type="ORF">WRSd3_03952</name>
</gene>